<evidence type="ECO:0000313" key="2">
    <source>
        <dbReference type="EMBL" id="KAJ8890153.1"/>
    </source>
</evidence>
<comment type="caution">
    <text evidence="2">The sequence shown here is derived from an EMBL/GenBank/DDBJ whole genome shotgun (WGS) entry which is preliminary data.</text>
</comment>
<reference evidence="2 3" key="1">
    <citation type="submission" date="2023-02" db="EMBL/GenBank/DDBJ databases">
        <title>LHISI_Scaffold_Assembly.</title>
        <authorList>
            <person name="Stuart O.P."/>
            <person name="Cleave R."/>
            <person name="Magrath M.J.L."/>
            <person name="Mikheyev A.S."/>
        </authorList>
    </citation>
    <scope>NUCLEOTIDE SEQUENCE [LARGE SCALE GENOMIC DNA]</scope>
    <source>
        <strain evidence="2">Daus_M_001</strain>
        <tissue evidence="2">Leg muscle</tissue>
    </source>
</reference>
<gene>
    <name evidence="2" type="ORF">PR048_009660</name>
</gene>
<name>A0ABQ9I2B8_9NEOP</name>
<protein>
    <submittedName>
        <fullName evidence="2">Uncharacterized protein</fullName>
    </submittedName>
</protein>
<dbReference type="Proteomes" id="UP001159363">
    <property type="component" value="Chromosome 3"/>
</dbReference>
<evidence type="ECO:0000256" key="1">
    <source>
        <dbReference type="SAM" id="MobiDB-lite"/>
    </source>
</evidence>
<feature type="region of interest" description="Disordered" evidence="1">
    <location>
        <begin position="678"/>
        <end position="705"/>
    </location>
</feature>
<keyword evidence="3" id="KW-1185">Reference proteome</keyword>
<organism evidence="2 3">
    <name type="scientific">Dryococelus australis</name>
    <dbReference type="NCBI Taxonomy" id="614101"/>
    <lineage>
        <taxon>Eukaryota</taxon>
        <taxon>Metazoa</taxon>
        <taxon>Ecdysozoa</taxon>
        <taxon>Arthropoda</taxon>
        <taxon>Hexapoda</taxon>
        <taxon>Insecta</taxon>
        <taxon>Pterygota</taxon>
        <taxon>Neoptera</taxon>
        <taxon>Polyneoptera</taxon>
        <taxon>Phasmatodea</taxon>
        <taxon>Verophasmatodea</taxon>
        <taxon>Anareolatae</taxon>
        <taxon>Phasmatidae</taxon>
        <taxon>Eurycanthinae</taxon>
        <taxon>Dryococelus</taxon>
    </lineage>
</organism>
<sequence length="2020" mass="224306">MADVDQALLAKFISFLDDHMVQLLVDEFTGSMVIPARGEVGSTCARSLPQTDAVLKTLVSVLYIAGPSLISAATSWAVPAARAPEAEELPALVALTVNKKTSRIPVNRVVRHVPDKKIWVHGVAPRELSPLCRISEQHPSPIVSWRNTSVMDTSLTRPNACYLRARVSEPCGRSIFAVLVNQVGSLDLVSSGAKLGYLGREGVIPHPSDWTVVAWKGLVVKITTYTYLRAYQVAYNEGKRKICLRWKRILACRGTRRFRSLSWSQGTRRVYGREKNVPCQRAKLFRASQRNFRPGRALARFAILLARAKGKQEREGWQQCRVSVRSAGGEYETKELARGKAFPLRTPASTARRCDMASPFRNKRGASGDTQFAGKLPKLLYCFYDLRKLNTRQPFGCQEDAEDVRAILVRSGLYCQGLRFIFELIAELATAFAQSLGKEGRTIVLCYYRGHAGLQLAFLLSVQSVFYASTADAPQAVREHELPLGTRWAVCDVQCQCSGEESFVTRGPVSLDVCKWESVVLRRPDALSVKRGGEGCALDLWQAVAKQLPYGKMSVRSNAESRSAVSAALVRRGRPAVLTLRLGPSVYAGVVRQFPELRKSTHITISATYATISTTRTTISTTSIAISSTHITISATYTTISTTNTTIRTTCTTISSTHITLSAICTTINTTNTIISTASTESSSKENNAAPVSEKNTANDASTLQKKKKRDMLLRLAANPQQSSSAILLPNPPTESSSAILIKPHNPRQYERVRETGTPREIPPTNGILQYDSGIRNSRKYRLGMTDDPPSVSVDHSSSLLEHWSLNCRSGSKCWWSVTLQMLRWIPSSGIRSSFLGSSSVPGLESFLHGCREAELHSGKAKPRVANVIVTSPCFRNTASNLSSDGVRSVVIPQPAANRSRWDDVRGIGRRSHNVDQPSATLSYSVRLRWTALPAQLCPFHSSLFPYAFVFLEPLLLTPQPSTSRHAPAAPPPHPLYRFQGGISLWSGSRDTKVKPKMKDKDRAIERSQTRHRLHLINVEKIGCCHPIIYYLLGRAWKKFQRLRRRQRGKKLFEAKYLHEKFFVSPEMPSAAAELLAGSGVLQGVAWQRPISASQIWFKAEFLLMNHASRIAAFTAAGIFRSTLLGSQSRAPSHWSSAASWLKIVDIFETTIPCLVSTLSAVSMLEVLSVSDFERDEIVYIYPQLTNVFLVYGQVPGNRREIANAKRERYLTPCQLNHHTPARVSPAVPKAVCNPSSLPAVVMFRDKETVSRNGYRIAISTTIRTLAKPHATEIRRLPESVYLPAIVAVVIRFCKFLEDVQLALRERMCIQIRRRNTSIQSNQVAQWLKFGLALGKTRVRIPGPAILNFGFPHFPGINPGECLDRSSLQAMAASYPIPATQSNLLRLYSLVFSVLQGKPMRAKRGEYGSVAECKNGRSPNKNPPSSDIVRLNPTFKTLETTLFVPWQISSGGDQWHAGDVDAGHVSLRNIQDTESNTALESCRGSRGSSRRPVPASLSEYQKARVASAVNADTRRSPWTTVALGGHVSSSAALEQNLKHQQGSLLCPAATGHLRSKEGVVFVYKDILLIKRANGFAKEKKNRKNNDKILLGTFSLITLEIACIKAILTVLLLQSEVINKNREQEVPHYRALEPMRVKRCRMEQRRNEKGCGKLDISEETCRSVALLGKISNCTKSVVDGPTPLQRRVIACRSHSNTRPSDGLSLQFCWSLMHQTVQVHLCEIVNFVDKQCQRLKMRFRRASLQVPLRKIQPDEESRFVGVIAPLANEMDEAASHAKVDEISRRLMKFLDLFENLLELMRVNCVRTTSVGSVDLKTNIANFMLRIKLMCRDDVKPCHDVAVASTCEGHAREDSSCRNKTKKLRWPQHWCGQAKVHYRPNVGRPWKAVAMATPGASAVTLPTHAATIDGRHNVLQCRRASSEGPRSAVLPLECGFRQRWRSVTRARARDCNAVFILVTSACRLAGWDGAGKECVNNVIDLLNLNNWVAAAPMLVVCYAIHAIEYLTMLHCPKPQVLSYPGTI</sequence>
<feature type="compositionally biased region" description="Polar residues" evidence="1">
    <location>
        <begin position="694"/>
        <end position="704"/>
    </location>
</feature>
<proteinExistence type="predicted"/>
<feature type="compositionally biased region" description="Low complexity" evidence="1">
    <location>
        <begin position="678"/>
        <end position="690"/>
    </location>
</feature>
<evidence type="ECO:0000313" key="3">
    <source>
        <dbReference type="Proteomes" id="UP001159363"/>
    </source>
</evidence>
<dbReference type="EMBL" id="JARBHB010000003">
    <property type="protein sequence ID" value="KAJ8890153.1"/>
    <property type="molecule type" value="Genomic_DNA"/>
</dbReference>
<accession>A0ABQ9I2B8</accession>